<accession>A0AAV9ITF7</accession>
<dbReference type="PANTHER" id="PTHR11096:SF1">
    <property type="entry name" value="RNA 3'-TERMINAL PHOSPHATE CYCLASE-LIKE PROTEIN"/>
    <property type="match status" value="1"/>
</dbReference>
<sequence>MTAATPSGPQPPVRFRSGRNLRWRLVLSTLLRRPLLLHSSSAAPVVATRAEACLLRFLQAITRGTRVHCTAAGRRLLYAPGFLSGVDGTDALVFDCSDLRPRPVTYILEAWLALAPFCKRAASITLHRCITDGGGPDDAVEAWAGATLPLLRQLLQGDDGGDGGPVLADGHTADDLQLRVLQRGFAADSCGRVHVSCPVLRGGITAAALERLLRGGDDPLGGGSAVQRVRGVAVTAGLAPLWTQRLVDEARQHLQPYLADVYIRRDRVRGRAAPGYSLTLEAHTADGCVYAVSEAFSSHPNEVEEQGEEGPIADTDGAASAAPPCLSSAVSESVRRCVQQLVRGSVRNGGRVDLARQSLLLYFMALGPAGGVWRACLGQQLAMPAVRFLRDLRTLTGVVFRVERRDASPMPLLWLSCVGTGYKNWSRAQH</sequence>
<dbReference type="InterPro" id="IPR013792">
    <property type="entry name" value="RNA3'P_cycl/enolpyr_Trfase_a/b"/>
</dbReference>
<evidence type="ECO:0000259" key="3">
    <source>
        <dbReference type="Pfam" id="PF05189"/>
    </source>
</evidence>
<name>A0AAV9ITF7_CYACA</name>
<dbReference type="AlphaFoldDB" id="A0AAV9ITF7"/>
<evidence type="ECO:0000256" key="1">
    <source>
        <dbReference type="SAM" id="MobiDB-lite"/>
    </source>
</evidence>
<reference evidence="4 5" key="1">
    <citation type="submission" date="2022-07" db="EMBL/GenBank/DDBJ databases">
        <title>Genome-wide signatures of adaptation to extreme environments.</title>
        <authorList>
            <person name="Cho C.H."/>
            <person name="Yoon H.S."/>
        </authorList>
    </citation>
    <scope>NUCLEOTIDE SEQUENCE [LARGE SCALE GENOMIC DNA]</scope>
    <source>
        <strain evidence="4 5">DBV 063 E5</strain>
    </source>
</reference>
<organism evidence="4 5">
    <name type="scientific">Cyanidium caldarium</name>
    <name type="common">Red alga</name>
    <dbReference type="NCBI Taxonomy" id="2771"/>
    <lineage>
        <taxon>Eukaryota</taxon>
        <taxon>Rhodophyta</taxon>
        <taxon>Bangiophyceae</taxon>
        <taxon>Cyanidiales</taxon>
        <taxon>Cyanidiaceae</taxon>
        <taxon>Cyanidium</taxon>
    </lineage>
</organism>
<dbReference type="Pfam" id="PF01137">
    <property type="entry name" value="RTC"/>
    <property type="match status" value="1"/>
</dbReference>
<dbReference type="PANTHER" id="PTHR11096">
    <property type="entry name" value="RNA 3' TERMINAL PHOSPHATE CYCLASE"/>
    <property type="match status" value="1"/>
</dbReference>
<evidence type="ECO:0000313" key="5">
    <source>
        <dbReference type="Proteomes" id="UP001301350"/>
    </source>
</evidence>
<dbReference type="EMBL" id="JANCYW010000005">
    <property type="protein sequence ID" value="KAK4535558.1"/>
    <property type="molecule type" value="Genomic_DNA"/>
</dbReference>
<proteinExistence type="predicted"/>
<dbReference type="SUPFAM" id="SSF55205">
    <property type="entry name" value="EPT/RTPC-like"/>
    <property type="match status" value="1"/>
</dbReference>
<dbReference type="Proteomes" id="UP001301350">
    <property type="component" value="Unassembled WGS sequence"/>
</dbReference>
<dbReference type="InterPro" id="IPR037136">
    <property type="entry name" value="RNA3'_phos_cyclase_dom_sf"/>
</dbReference>
<dbReference type="GO" id="GO:0004521">
    <property type="term" value="F:RNA endonuclease activity"/>
    <property type="evidence" value="ECO:0007669"/>
    <property type="project" value="TreeGrafter"/>
</dbReference>
<feature type="region of interest" description="Disordered" evidence="1">
    <location>
        <begin position="300"/>
        <end position="324"/>
    </location>
</feature>
<dbReference type="InterPro" id="IPR023797">
    <property type="entry name" value="RNA3'_phos_cyclase_dom"/>
</dbReference>
<dbReference type="InterPro" id="IPR000228">
    <property type="entry name" value="RNA3'_term_phos_cyc"/>
</dbReference>
<dbReference type="Pfam" id="PF05189">
    <property type="entry name" value="RTC_insert"/>
    <property type="match status" value="1"/>
</dbReference>
<dbReference type="InterPro" id="IPR013791">
    <property type="entry name" value="RNA3'-term_phos_cycl_insert"/>
</dbReference>
<gene>
    <name evidence="4" type="ORF">CDCA_CDCA05G1583</name>
</gene>
<evidence type="ECO:0000313" key="4">
    <source>
        <dbReference type="EMBL" id="KAK4535558.1"/>
    </source>
</evidence>
<dbReference type="GO" id="GO:0000479">
    <property type="term" value="P:endonucleolytic cleavage of tricistronic rRNA transcript (SSU-rRNA, 5.8S rRNA, LSU-rRNA)"/>
    <property type="evidence" value="ECO:0007669"/>
    <property type="project" value="TreeGrafter"/>
</dbReference>
<dbReference type="InterPro" id="IPR036553">
    <property type="entry name" value="RPTC_insert"/>
</dbReference>
<dbReference type="Gene3D" id="3.30.360.20">
    <property type="entry name" value="RNA 3'-terminal phosphate cyclase, insert domain"/>
    <property type="match status" value="1"/>
</dbReference>
<dbReference type="Gene3D" id="3.65.10.20">
    <property type="entry name" value="RNA 3'-terminal phosphate cyclase domain"/>
    <property type="match status" value="2"/>
</dbReference>
<comment type="caution">
    <text evidence="4">The sequence shown here is derived from an EMBL/GenBank/DDBJ whole genome shotgun (WGS) entry which is preliminary data.</text>
</comment>
<evidence type="ECO:0000259" key="2">
    <source>
        <dbReference type="Pfam" id="PF01137"/>
    </source>
</evidence>
<feature type="domain" description="RNA 3'-terminal phosphate cyclase insert" evidence="3">
    <location>
        <begin position="226"/>
        <end position="308"/>
    </location>
</feature>
<dbReference type="GO" id="GO:0005730">
    <property type="term" value="C:nucleolus"/>
    <property type="evidence" value="ECO:0007669"/>
    <property type="project" value="TreeGrafter"/>
</dbReference>
<keyword evidence="5" id="KW-1185">Reference proteome</keyword>
<feature type="domain" description="RNA 3'-terminal phosphate cyclase" evidence="2">
    <location>
        <begin position="14"/>
        <end position="402"/>
    </location>
</feature>
<protein>
    <submittedName>
        <fullName evidence="4">Uncharacterized protein</fullName>
    </submittedName>
</protein>